<keyword evidence="9" id="KW-0325">Glycoprotein</keyword>
<feature type="transmembrane region" description="Helical" evidence="12">
    <location>
        <begin position="812"/>
        <end position="830"/>
    </location>
</feature>
<keyword evidence="8 12" id="KW-0472">Membrane</keyword>
<sequence length="1126" mass="123938">MASNYPHKVEASDVPIPTTRRPTQLASQATVRRAKTLTRPERSVAPVPLITPQPIGVPVTDSVSSGGFDPWKLFSRIITFWAPAALLSSLGGLDDKQKRQAWREKITLCFIVLCLCGTVGFITVGLQNVFCPQVSGGNAARFVSIGTTPGFVAIGGFMFNSTQSGNTVIQGLSTQLSGQDISNQFQRPASFYTECNGDKFRAAADDPCQSTTNCQLGALNAQTIASLGLRNTTLRAGYDWDQVAKLANYLVLDGTVINMTPYMAVHTSPVAGDNIDTALRAVLSGKNGKDGTLMFYGRSDLKAAVPCLTQRYHAGNIDKITPGCFISQLVLYAGLIVILGLIMIRFVMACIFNWFLSARLAGNISSSQFNKSAISPSVMPEGANVSIDNVNGHAPWAGGAHKKLQKTLKSPRSTGSGSTLVNSDAPAPIMSLAQIGAELFAVCLVTCYSEGEDSLRTTLDSISTTHYSDSRKLLFIVADGMITGHGEKRSTPDICVSLLEPDPRFGNPMPVAYEAVGSGAKGENRAMVYAGHYIIAGRRTPTVIVVKCGTEREAATDKKPGNRGKRDSQLILMKFFSSVTYNDRMSPLDFDLFRKIHILMGVTPDFFEVCLMVDADTKVYPESLKHLVNCMQHDQMIMGVCGETRIANKRQSWVTAIQVFEYFISHHMAKAFESVFGGVSCLPGCFSMFRLKARKSTGDDWVPLIIKPEIVKQYSQSEVVTLHEKNLLLLGEDRFLTTILIRTFPNRKMMFLPQAKCRTVVPDTFPVLLSQRRRWINSTIHNLMELVLVRNLCGTFCFSMQFVVFMDLLGTVVLPVAIVLTYLLMVTVILNPPKSFEEAIPVLLLGAVLGLPAVLILITTRKVVYVFWMLIYLLALPIWNFILPVYAFWHFDDFSWGETRKVEGEGKGEAHGDGPAALQPINVPLRRWEDWERSRLRKLKREEKRRRELERMHPSGYQTGEGYLNTRHEVRSYDGSDTTSVLSSDDDHWGTQIGGYNEHNPSYPPPPLALHTQHVNASGETLAGDQLEAMLEAGFDDGSSPHNSSLRLAPRQQDRHQLYDTPVTHSNGYTALSRAQSPTSPGMPRNGMAMSSGVAEWKGHVKKRSGGKVDARDYGPLGPLDPGSRI</sequence>
<evidence type="ECO:0000256" key="11">
    <source>
        <dbReference type="SAM" id="MobiDB-lite"/>
    </source>
</evidence>
<evidence type="ECO:0000256" key="7">
    <source>
        <dbReference type="ARBA" id="ARBA00022989"/>
    </source>
</evidence>
<dbReference type="InterPro" id="IPR004835">
    <property type="entry name" value="Chitin_synth"/>
</dbReference>
<organism evidence="14 15">
    <name type="scientific">Thelephora terrestris</name>
    <dbReference type="NCBI Taxonomy" id="56493"/>
    <lineage>
        <taxon>Eukaryota</taxon>
        <taxon>Fungi</taxon>
        <taxon>Dikarya</taxon>
        <taxon>Basidiomycota</taxon>
        <taxon>Agaricomycotina</taxon>
        <taxon>Agaricomycetes</taxon>
        <taxon>Thelephorales</taxon>
        <taxon>Thelephoraceae</taxon>
        <taxon>Thelephora</taxon>
    </lineage>
</organism>
<dbReference type="AlphaFoldDB" id="A0A9P6HQB9"/>
<dbReference type="InterPro" id="IPR054295">
    <property type="entry name" value="CHS4-like_dom"/>
</dbReference>
<evidence type="ECO:0000313" key="15">
    <source>
        <dbReference type="Proteomes" id="UP000736335"/>
    </source>
</evidence>
<dbReference type="OrthoDB" id="370884at2759"/>
<dbReference type="GO" id="GO:0030428">
    <property type="term" value="C:cell septum"/>
    <property type="evidence" value="ECO:0007669"/>
    <property type="project" value="TreeGrafter"/>
</dbReference>
<dbReference type="Pfam" id="PF03142">
    <property type="entry name" value="Chitin_synth_2"/>
    <property type="match status" value="1"/>
</dbReference>
<dbReference type="GO" id="GO:0004100">
    <property type="term" value="F:chitin synthase activity"/>
    <property type="evidence" value="ECO:0007669"/>
    <property type="project" value="UniProtKB-EC"/>
</dbReference>
<comment type="subcellular location">
    <subcellularLocation>
        <location evidence="1">Cell membrane</location>
        <topology evidence="1">Multi-pass membrane protein</topology>
    </subcellularLocation>
</comment>
<dbReference type="PANTHER" id="PTHR22914">
    <property type="entry name" value="CHITIN SYNTHASE"/>
    <property type="match status" value="1"/>
</dbReference>
<dbReference type="Pfam" id="PF22997">
    <property type="entry name" value="CHS4"/>
    <property type="match status" value="1"/>
</dbReference>
<comment type="catalytic activity">
    <reaction evidence="10">
        <text>[(1-&gt;4)-N-acetyl-beta-D-glucosaminyl](n) + UDP-N-acetyl-alpha-D-glucosamine = [(1-&gt;4)-N-acetyl-beta-D-glucosaminyl](n+1) + UDP + H(+)</text>
        <dbReference type="Rhea" id="RHEA:16637"/>
        <dbReference type="Rhea" id="RHEA-COMP:9593"/>
        <dbReference type="Rhea" id="RHEA-COMP:9595"/>
        <dbReference type="ChEBI" id="CHEBI:15378"/>
        <dbReference type="ChEBI" id="CHEBI:17029"/>
        <dbReference type="ChEBI" id="CHEBI:57705"/>
        <dbReference type="ChEBI" id="CHEBI:58223"/>
        <dbReference type="EC" id="2.4.1.16"/>
    </reaction>
</comment>
<protein>
    <recommendedName>
        <fullName evidence="2">chitin synthase</fullName>
        <ecNumber evidence="2">2.4.1.16</ecNumber>
    </recommendedName>
</protein>
<evidence type="ECO:0000256" key="6">
    <source>
        <dbReference type="ARBA" id="ARBA00022692"/>
    </source>
</evidence>
<dbReference type="GO" id="GO:0006031">
    <property type="term" value="P:chitin biosynthetic process"/>
    <property type="evidence" value="ECO:0007669"/>
    <property type="project" value="TreeGrafter"/>
</dbReference>
<evidence type="ECO:0000256" key="2">
    <source>
        <dbReference type="ARBA" id="ARBA00012543"/>
    </source>
</evidence>
<feature type="region of interest" description="Disordered" evidence="11">
    <location>
        <begin position="1"/>
        <end position="32"/>
    </location>
</feature>
<evidence type="ECO:0000256" key="12">
    <source>
        <dbReference type="SAM" id="Phobius"/>
    </source>
</evidence>
<keyword evidence="5" id="KW-0808">Transferase</keyword>
<evidence type="ECO:0000256" key="8">
    <source>
        <dbReference type="ARBA" id="ARBA00023136"/>
    </source>
</evidence>
<feature type="transmembrane region" description="Helical" evidence="12">
    <location>
        <begin position="105"/>
        <end position="126"/>
    </location>
</feature>
<feature type="transmembrane region" description="Helical" evidence="12">
    <location>
        <begin position="842"/>
        <end position="859"/>
    </location>
</feature>
<reference evidence="14" key="1">
    <citation type="journal article" date="2020" name="Nat. Commun.">
        <title>Large-scale genome sequencing of mycorrhizal fungi provides insights into the early evolution of symbiotic traits.</title>
        <authorList>
            <person name="Miyauchi S."/>
            <person name="Kiss E."/>
            <person name="Kuo A."/>
            <person name="Drula E."/>
            <person name="Kohler A."/>
            <person name="Sanchez-Garcia M."/>
            <person name="Morin E."/>
            <person name="Andreopoulos B."/>
            <person name="Barry K.W."/>
            <person name="Bonito G."/>
            <person name="Buee M."/>
            <person name="Carver A."/>
            <person name="Chen C."/>
            <person name="Cichocki N."/>
            <person name="Clum A."/>
            <person name="Culley D."/>
            <person name="Crous P.W."/>
            <person name="Fauchery L."/>
            <person name="Girlanda M."/>
            <person name="Hayes R.D."/>
            <person name="Keri Z."/>
            <person name="LaButti K."/>
            <person name="Lipzen A."/>
            <person name="Lombard V."/>
            <person name="Magnuson J."/>
            <person name="Maillard F."/>
            <person name="Murat C."/>
            <person name="Nolan M."/>
            <person name="Ohm R.A."/>
            <person name="Pangilinan J."/>
            <person name="Pereira M.F."/>
            <person name="Perotto S."/>
            <person name="Peter M."/>
            <person name="Pfister S."/>
            <person name="Riley R."/>
            <person name="Sitrit Y."/>
            <person name="Stielow J.B."/>
            <person name="Szollosi G."/>
            <person name="Zifcakova L."/>
            <person name="Stursova M."/>
            <person name="Spatafora J.W."/>
            <person name="Tedersoo L."/>
            <person name="Vaario L.M."/>
            <person name="Yamada A."/>
            <person name="Yan M."/>
            <person name="Wang P."/>
            <person name="Xu J."/>
            <person name="Bruns T."/>
            <person name="Baldrian P."/>
            <person name="Vilgalys R."/>
            <person name="Dunand C."/>
            <person name="Henrissat B."/>
            <person name="Grigoriev I.V."/>
            <person name="Hibbett D."/>
            <person name="Nagy L.G."/>
            <person name="Martin F.M."/>
        </authorList>
    </citation>
    <scope>NUCLEOTIDE SEQUENCE</scope>
    <source>
        <strain evidence="14">UH-Tt-Lm1</strain>
    </source>
</reference>
<dbReference type="GO" id="GO:0005886">
    <property type="term" value="C:plasma membrane"/>
    <property type="evidence" value="ECO:0007669"/>
    <property type="project" value="UniProtKB-SubCell"/>
</dbReference>
<feature type="transmembrane region" description="Helical" evidence="12">
    <location>
        <begin position="865"/>
        <end position="891"/>
    </location>
</feature>
<dbReference type="Proteomes" id="UP000736335">
    <property type="component" value="Unassembled WGS sequence"/>
</dbReference>
<feature type="compositionally biased region" description="Polar residues" evidence="11">
    <location>
        <begin position="1063"/>
        <end position="1080"/>
    </location>
</feature>
<keyword evidence="7 12" id="KW-1133">Transmembrane helix</keyword>
<keyword evidence="6 12" id="KW-0812">Transmembrane</keyword>
<gene>
    <name evidence="14" type="ORF">BJ322DRAFT_1103181</name>
</gene>
<feature type="compositionally biased region" description="Polar residues" evidence="11">
    <location>
        <begin position="20"/>
        <end position="30"/>
    </location>
</feature>
<evidence type="ECO:0000256" key="10">
    <source>
        <dbReference type="ARBA" id="ARBA00048014"/>
    </source>
</evidence>
<keyword evidence="15" id="KW-1185">Reference proteome</keyword>
<evidence type="ECO:0000313" key="14">
    <source>
        <dbReference type="EMBL" id="KAF9792709.1"/>
    </source>
</evidence>
<reference evidence="14" key="2">
    <citation type="submission" date="2020-11" db="EMBL/GenBank/DDBJ databases">
        <authorList>
            <consortium name="DOE Joint Genome Institute"/>
            <person name="Kuo A."/>
            <person name="Miyauchi S."/>
            <person name="Kiss E."/>
            <person name="Drula E."/>
            <person name="Kohler A."/>
            <person name="Sanchez-Garcia M."/>
            <person name="Andreopoulos B."/>
            <person name="Barry K.W."/>
            <person name="Bonito G."/>
            <person name="Buee M."/>
            <person name="Carver A."/>
            <person name="Chen C."/>
            <person name="Cichocki N."/>
            <person name="Clum A."/>
            <person name="Culley D."/>
            <person name="Crous P.W."/>
            <person name="Fauchery L."/>
            <person name="Girlanda M."/>
            <person name="Hayes R."/>
            <person name="Keri Z."/>
            <person name="Labutti K."/>
            <person name="Lipzen A."/>
            <person name="Lombard V."/>
            <person name="Magnuson J."/>
            <person name="Maillard F."/>
            <person name="Morin E."/>
            <person name="Murat C."/>
            <person name="Nolan M."/>
            <person name="Ohm R."/>
            <person name="Pangilinan J."/>
            <person name="Pereira M."/>
            <person name="Perotto S."/>
            <person name="Peter M."/>
            <person name="Riley R."/>
            <person name="Sitrit Y."/>
            <person name="Stielow B."/>
            <person name="Szollosi G."/>
            <person name="Zifcakova L."/>
            <person name="Stursova M."/>
            <person name="Spatafora J.W."/>
            <person name="Tedersoo L."/>
            <person name="Vaario L.-M."/>
            <person name="Yamada A."/>
            <person name="Yan M."/>
            <person name="Wang P."/>
            <person name="Xu J."/>
            <person name="Bruns T."/>
            <person name="Baldrian P."/>
            <person name="Vilgalys R."/>
            <person name="Henrissat B."/>
            <person name="Grigoriev I.V."/>
            <person name="Hibbett D."/>
            <person name="Nagy L.G."/>
            <person name="Martin F.M."/>
        </authorList>
    </citation>
    <scope>NUCLEOTIDE SEQUENCE</scope>
    <source>
        <strain evidence="14">UH-Tt-Lm1</strain>
    </source>
</reference>
<feature type="domain" description="Chitin synthase 4-like" evidence="13">
    <location>
        <begin position="237"/>
        <end position="316"/>
    </location>
</feature>
<evidence type="ECO:0000256" key="3">
    <source>
        <dbReference type="ARBA" id="ARBA00022475"/>
    </source>
</evidence>
<keyword evidence="4" id="KW-0328">Glycosyltransferase</keyword>
<dbReference type="InterPro" id="IPR029044">
    <property type="entry name" value="Nucleotide-diphossugar_trans"/>
</dbReference>
<dbReference type="PANTHER" id="PTHR22914:SF41">
    <property type="entry name" value="CHITIN SYNTHASE 7"/>
    <property type="match status" value="1"/>
</dbReference>
<feature type="region of interest" description="Disordered" evidence="11">
    <location>
        <begin position="1063"/>
        <end position="1126"/>
    </location>
</feature>
<proteinExistence type="predicted"/>
<comment type="caution">
    <text evidence="14">The sequence shown here is derived from an EMBL/GenBank/DDBJ whole genome shotgun (WGS) entry which is preliminary data.</text>
</comment>
<accession>A0A9P6HQB9</accession>
<feature type="transmembrane region" description="Helical" evidence="12">
    <location>
        <begin position="329"/>
        <end position="356"/>
    </location>
</feature>
<evidence type="ECO:0000256" key="9">
    <source>
        <dbReference type="ARBA" id="ARBA00023180"/>
    </source>
</evidence>
<feature type="transmembrane region" description="Helical" evidence="12">
    <location>
        <begin position="783"/>
        <end position="806"/>
    </location>
</feature>
<keyword evidence="3" id="KW-1003">Cell membrane</keyword>
<dbReference type="CDD" id="cd04190">
    <property type="entry name" value="Chitin_synth_C"/>
    <property type="match status" value="1"/>
</dbReference>
<dbReference type="SUPFAM" id="SSF53448">
    <property type="entry name" value="Nucleotide-diphospho-sugar transferases"/>
    <property type="match status" value="1"/>
</dbReference>
<evidence type="ECO:0000256" key="5">
    <source>
        <dbReference type="ARBA" id="ARBA00022679"/>
    </source>
</evidence>
<dbReference type="EMBL" id="WIUZ02000001">
    <property type="protein sequence ID" value="KAF9792709.1"/>
    <property type="molecule type" value="Genomic_DNA"/>
</dbReference>
<evidence type="ECO:0000256" key="1">
    <source>
        <dbReference type="ARBA" id="ARBA00004651"/>
    </source>
</evidence>
<dbReference type="EC" id="2.4.1.16" evidence="2"/>
<evidence type="ECO:0000256" key="4">
    <source>
        <dbReference type="ARBA" id="ARBA00022676"/>
    </source>
</evidence>
<evidence type="ECO:0000259" key="13">
    <source>
        <dbReference type="Pfam" id="PF22997"/>
    </source>
</evidence>
<name>A0A9P6HQB9_9AGAM</name>